<feature type="compositionally biased region" description="Low complexity" evidence="5">
    <location>
        <begin position="12"/>
        <end position="25"/>
    </location>
</feature>
<dbReference type="InterPro" id="IPR020846">
    <property type="entry name" value="MFS_dom"/>
</dbReference>
<comment type="caution">
    <text evidence="8">The sequence shown here is derived from an EMBL/GenBank/DDBJ whole genome shotgun (WGS) entry which is preliminary data.</text>
</comment>
<organism evidence="8 9">
    <name type="scientific">Lasiodiplodia hormozganensis</name>
    <dbReference type="NCBI Taxonomy" id="869390"/>
    <lineage>
        <taxon>Eukaryota</taxon>
        <taxon>Fungi</taxon>
        <taxon>Dikarya</taxon>
        <taxon>Ascomycota</taxon>
        <taxon>Pezizomycotina</taxon>
        <taxon>Dothideomycetes</taxon>
        <taxon>Dothideomycetes incertae sedis</taxon>
        <taxon>Botryosphaeriales</taxon>
        <taxon>Botryosphaeriaceae</taxon>
        <taxon>Lasiodiplodia</taxon>
    </lineage>
</organism>
<accession>A0AA40CWT9</accession>
<protein>
    <submittedName>
        <fullName evidence="8">Quinidine resistance protein 3</fullName>
    </submittedName>
</protein>
<evidence type="ECO:0000256" key="4">
    <source>
        <dbReference type="ARBA" id="ARBA00023136"/>
    </source>
</evidence>
<gene>
    <name evidence="8" type="primary">QDR3_1</name>
    <name evidence="8" type="ORF">DIS24_g5315</name>
</gene>
<proteinExistence type="predicted"/>
<evidence type="ECO:0000256" key="1">
    <source>
        <dbReference type="ARBA" id="ARBA00004141"/>
    </source>
</evidence>
<evidence type="ECO:0000256" key="6">
    <source>
        <dbReference type="SAM" id="Phobius"/>
    </source>
</evidence>
<dbReference type="SUPFAM" id="SSF103473">
    <property type="entry name" value="MFS general substrate transporter"/>
    <property type="match status" value="1"/>
</dbReference>
<dbReference type="GO" id="GO:0005886">
    <property type="term" value="C:plasma membrane"/>
    <property type="evidence" value="ECO:0007669"/>
    <property type="project" value="TreeGrafter"/>
</dbReference>
<reference evidence="8" key="1">
    <citation type="submission" date="2023-06" db="EMBL/GenBank/DDBJ databases">
        <title>Multi-omics analyses reveal the molecular pathogenesis toolkit of Lasiodiplodia hormozganensis, a cross-kingdom pathogen.</title>
        <authorList>
            <person name="Felix C."/>
            <person name="Meneses R."/>
            <person name="Goncalves M.F.M."/>
            <person name="Tilleman L."/>
            <person name="Duarte A.S."/>
            <person name="Jorrin-Novo J.V."/>
            <person name="Van De Peer Y."/>
            <person name="Deforce D."/>
            <person name="Van Nieuwerburgh F."/>
            <person name="Esteves A.C."/>
            <person name="Alves A."/>
        </authorList>
    </citation>
    <scope>NUCLEOTIDE SEQUENCE</scope>
    <source>
        <strain evidence="8">CBS 339.90</strain>
    </source>
</reference>
<feature type="transmembrane region" description="Helical" evidence="6">
    <location>
        <begin position="331"/>
        <end position="351"/>
    </location>
</feature>
<feature type="transmembrane region" description="Helical" evidence="6">
    <location>
        <begin position="471"/>
        <end position="491"/>
    </location>
</feature>
<dbReference type="InterPro" id="IPR036259">
    <property type="entry name" value="MFS_trans_sf"/>
</dbReference>
<dbReference type="Pfam" id="PF07690">
    <property type="entry name" value="MFS_1"/>
    <property type="match status" value="1"/>
</dbReference>
<evidence type="ECO:0000256" key="5">
    <source>
        <dbReference type="SAM" id="MobiDB-lite"/>
    </source>
</evidence>
<feature type="transmembrane region" description="Helical" evidence="6">
    <location>
        <begin position="119"/>
        <end position="138"/>
    </location>
</feature>
<evidence type="ECO:0000313" key="9">
    <source>
        <dbReference type="Proteomes" id="UP001175001"/>
    </source>
</evidence>
<feature type="transmembrane region" description="Helical" evidence="6">
    <location>
        <begin position="372"/>
        <end position="392"/>
    </location>
</feature>
<dbReference type="InterPro" id="IPR011701">
    <property type="entry name" value="MFS"/>
</dbReference>
<keyword evidence="4 6" id="KW-0472">Membrane</keyword>
<dbReference type="PROSITE" id="PS50850">
    <property type="entry name" value="MFS"/>
    <property type="match status" value="1"/>
</dbReference>
<evidence type="ECO:0000256" key="3">
    <source>
        <dbReference type="ARBA" id="ARBA00022989"/>
    </source>
</evidence>
<dbReference type="PANTHER" id="PTHR23502:SF152">
    <property type="entry name" value="MAJOR FACILITATOR SUPERFAMILY (MFS) PROFILE DOMAIN-CONTAINING PROTEIN-RELATED"/>
    <property type="match status" value="1"/>
</dbReference>
<dbReference type="EMBL" id="JAUJDW010000021">
    <property type="protein sequence ID" value="KAK0654470.1"/>
    <property type="molecule type" value="Genomic_DNA"/>
</dbReference>
<feature type="transmembrane region" description="Helical" evidence="6">
    <location>
        <begin position="237"/>
        <end position="259"/>
    </location>
</feature>
<name>A0AA40CWT9_9PEZI</name>
<feature type="transmembrane region" description="Helical" evidence="6">
    <location>
        <begin position="79"/>
        <end position="99"/>
    </location>
</feature>
<keyword evidence="3 6" id="KW-1133">Transmembrane helix</keyword>
<sequence length="514" mass="55155">MASNNLRKAEEAASSSPPSIVSPAEPAEEYEEESKTSTPPIAASAAPPPPPQPSELESALRKLESNTNHNYSYPLWRKCLIVFVTSWVTLAATFSSTSLFSAANEVASTFDVSTADINVANAGVLLAMGFSTFIWGPIGTIVGRKVSYNMCIVMLFFFTIGTALAPNFQTFVAMRVLSGLSGTYFHVSGQVILAEYFPPVQRGTATGFFLAGTVLGPPLGPLVAGIMVTYKSWRTILWLQAAMCGSGLILSLAGIPYSAALDAPGYGTMTVAQMLRAFDPSNVLSLFARPNILFTDVACGLLSWSQYSLLSAPRHIIVTRFGLTSPLVAGLFYLSPAAGFLTGTMIGGRFSDHTVRKWIRLRDGVRVPQDRLNAGMVSFFFVVPAASLIYGWCLQFEKGGLPLPIVLAFFTAAGLLAAFASLNTYCAEVMPRRRMNVIASKYCIQYSFSAAASGTSVPMIDAIGVGWTNTIGAAFVLTGGLLTLVTAKYGLEMQNWMEKRLWKKTNVQSEVAGS</sequence>
<dbReference type="PANTHER" id="PTHR23502">
    <property type="entry name" value="MAJOR FACILITATOR SUPERFAMILY"/>
    <property type="match status" value="1"/>
</dbReference>
<feature type="domain" description="Major facilitator superfamily (MFS) profile" evidence="7">
    <location>
        <begin position="81"/>
        <end position="491"/>
    </location>
</feature>
<feature type="region of interest" description="Disordered" evidence="5">
    <location>
        <begin position="1"/>
        <end position="58"/>
    </location>
</feature>
<comment type="subcellular location">
    <subcellularLocation>
        <location evidence="1">Membrane</location>
        <topology evidence="1">Multi-pass membrane protein</topology>
    </subcellularLocation>
</comment>
<dbReference type="Proteomes" id="UP001175001">
    <property type="component" value="Unassembled WGS sequence"/>
</dbReference>
<dbReference type="AlphaFoldDB" id="A0AA40CWT9"/>
<evidence type="ECO:0000313" key="8">
    <source>
        <dbReference type="EMBL" id="KAK0654470.1"/>
    </source>
</evidence>
<keyword evidence="2 6" id="KW-0812">Transmembrane</keyword>
<feature type="transmembrane region" description="Helical" evidence="6">
    <location>
        <begin position="404"/>
        <end position="425"/>
    </location>
</feature>
<dbReference type="GO" id="GO:0022857">
    <property type="term" value="F:transmembrane transporter activity"/>
    <property type="evidence" value="ECO:0007669"/>
    <property type="project" value="InterPro"/>
</dbReference>
<feature type="transmembrane region" description="Helical" evidence="6">
    <location>
        <begin position="208"/>
        <end position="230"/>
    </location>
</feature>
<keyword evidence="9" id="KW-1185">Reference proteome</keyword>
<dbReference type="Gene3D" id="1.20.1250.20">
    <property type="entry name" value="MFS general substrate transporter like domains"/>
    <property type="match status" value="1"/>
</dbReference>
<feature type="transmembrane region" description="Helical" evidence="6">
    <location>
        <begin position="150"/>
        <end position="168"/>
    </location>
</feature>
<evidence type="ECO:0000256" key="2">
    <source>
        <dbReference type="ARBA" id="ARBA00022692"/>
    </source>
</evidence>
<evidence type="ECO:0000259" key="7">
    <source>
        <dbReference type="PROSITE" id="PS50850"/>
    </source>
</evidence>